<evidence type="ECO:0000256" key="1">
    <source>
        <dbReference type="SAM" id="SignalP"/>
    </source>
</evidence>
<evidence type="ECO:0000313" key="2">
    <source>
        <dbReference type="EMBL" id="CEG35150.1"/>
    </source>
</evidence>
<dbReference type="GeneID" id="36408959"/>
<feature type="chain" id="PRO_5006058376" description="RxLR-like protein" evidence="1">
    <location>
        <begin position="17"/>
        <end position="317"/>
    </location>
</feature>
<dbReference type="EMBL" id="CCYD01000007">
    <property type="protein sequence ID" value="CEG35150.1"/>
    <property type="molecule type" value="Genomic_DNA"/>
</dbReference>
<keyword evidence="1" id="KW-0732">Signal</keyword>
<reference evidence="3" key="1">
    <citation type="submission" date="2014-09" db="EMBL/GenBank/DDBJ databases">
        <authorList>
            <person name="Sharma Rahul"/>
            <person name="Thines Marco"/>
        </authorList>
    </citation>
    <scope>NUCLEOTIDE SEQUENCE [LARGE SCALE GENOMIC DNA]</scope>
</reference>
<organism evidence="2 3">
    <name type="scientific">Plasmopara halstedii</name>
    <name type="common">Downy mildew of sunflower</name>
    <dbReference type="NCBI Taxonomy" id="4781"/>
    <lineage>
        <taxon>Eukaryota</taxon>
        <taxon>Sar</taxon>
        <taxon>Stramenopiles</taxon>
        <taxon>Oomycota</taxon>
        <taxon>Peronosporomycetes</taxon>
        <taxon>Peronosporales</taxon>
        <taxon>Peronosporaceae</taxon>
        <taxon>Plasmopara</taxon>
    </lineage>
</organism>
<name>A0A0P1A513_PLAHL</name>
<proteinExistence type="predicted"/>
<sequence>MTTFVFKLTVLGPLLSVEVATNDTVSVQSVPSSSGVITKAGNGVIDEDRMFNPLLANAMDTNKVNTDLELARMVLNSHGVGDLSRLIGAQKLVTNGEEMTEKMNVARRNANRIEIGLYKYWKLNDENLDKLVARFIEKHDLPLDNVEKAAKFLFQENVYQVLITFASQSKVVNPEKTLARALYDRCGLLKVAEMILIAKTQNSAIKTMETLFEQLVDDEIQVLKAVQLLELDKIVDFEQTMFNLPQMFFLKNYVRYIASKTSQDSGKLLIDTLAHFYGRINTARIVQKAIKRAKVDSILARVFRKSNILTNYEPVVI</sequence>
<accession>A0A0P1A513</accession>
<dbReference type="RefSeq" id="XP_024571519.1">
    <property type="nucleotide sequence ID" value="XM_024729580.1"/>
</dbReference>
<evidence type="ECO:0000313" key="3">
    <source>
        <dbReference type="Proteomes" id="UP000054928"/>
    </source>
</evidence>
<evidence type="ECO:0008006" key="4">
    <source>
        <dbReference type="Google" id="ProtNLM"/>
    </source>
</evidence>
<keyword evidence="3" id="KW-1185">Reference proteome</keyword>
<feature type="signal peptide" evidence="1">
    <location>
        <begin position="1"/>
        <end position="16"/>
    </location>
</feature>
<dbReference type="Proteomes" id="UP000054928">
    <property type="component" value="Unassembled WGS sequence"/>
</dbReference>
<dbReference type="AlphaFoldDB" id="A0A0P1A513"/>
<protein>
    <recommendedName>
        <fullName evidence="4">RxLR-like protein</fullName>
    </recommendedName>
</protein>